<dbReference type="Proteomes" id="UP000030645">
    <property type="component" value="Unassembled WGS sequence"/>
</dbReference>
<evidence type="ECO:0000313" key="2">
    <source>
        <dbReference type="EMBL" id="EXC16210.1"/>
    </source>
</evidence>
<feature type="compositionally biased region" description="Gly residues" evidence="1">
    <location>
        <begin position="15"/>
        <end position="31"/>
    </location>
</feature>
<evidence type="ECO:0000313" key="3">
    <source>
        <dbReference type="Proteomes" id="UP000030645"/>
    </source>
</evidence>
<sequence length="71" mass="7355">MAVFGGSLHTSTVGPTGGSGGGGGGGGGGLEAGEPVKLESRLEIMRSLKKPFEARKKNDLLCYLWSLKIHR</sequence>
<proteinExistence type="predicted"/>
<keyword evidence="3" id="KW-1185">Reference proteome</keyword>
<reference evidence="3" key="1">
    <citation type="submission" date="2013-01" db="EMBL/GenBank/DDBJ databases">
        <title>Draft Genome Sequence of a Mulberry Tree, Morus notabilis C.K. Schneid.</title>
        <authorList>
            <person name="He N."/>
            <person name="Zhao S."/>
        </authorList>
    </citation>
    <scope>NUCLEOTIDE SEQUENCE</scope>
</reference>
<protein>
    <submittedName>
        <fullName evidence="2">Uncharacterized protein</fullName>
    </submittedName>
</protein>
<dbReference type="AlphaFoldDB" id="W9RX06"/>
<name>W9RX06_9ROSA</name>
<gene>
    <name evidence="2" type="ORF">L484_024381</name>
</gene>
<feature type="region of interest" description="Disordered" evidence="1">
    <location>
        <begin position="1"/>
        <end position="33"/>
    </location>
</feature>
<accession>W9RX06</accession>
<dbReference type="EMBL" id="KE345789">
    <property type="protein sequence ID" value="EXC16210.1"/>
    <property type="molecule type" value="Genomic_DNA"/>
</dbReference>
<organism evidence="2 3">
    <name type="scientific">Morus notabilis</name>
    <dbReference type="NCBI Taxonomy" id="981085"/>
    <lineage>
        <taxon>Eukaryota</taxon>
        <taxon>Viridiplantae</taxon>
        <taxon>Streptophyta</taxon>
        <taxon>Embryophyta</taxon>
        <taxon>Tracheophyta</taxon>
        <taxon>Spermatophyta</taxon>
        <taxon>Magnoliopsida</taxon>
        <taxon>eudicotyledons</taxon>
        <taxon>Gunneridae</taxon>
        <taxon>Pentapetalae</taxon>
        <taxon>rosids</taxon>
        <taxon>fabids</taxon>
        <taxon>Rosales</taxon>
        <taxon>Moraceae</taxon>
        <taxon>Moreae</taxon>
        <taxon>Morus</taxon>
    </lineage>
</organism>
<evidence type="ECO:0000256" key="1">
    <source>
        <dbReference type="SAM" id="MobiDB-lite"/>
    </source>
</evidence>